<feature type="non-terminal residue" evidence="2">
    <location>
        <position position="1"/>
    </location>
</feature>
<dbReference type="EMBL" id="CVQH01012370">
    <property type="protein sequence ID" value="CRK21218.1"/>
    <property type="molecule type" value="Genomic_DNA"/>
</dbReference>
<organism evidence="2 3">
    <name type="scientific">Verticillium longisporum</name>
    <name type="common">Verticillium dahliae var. longisporum</name>
    <dbReference type="NCBI Taxonomy" id="100787"/>
    <lineage>
        <taxon>Eukaryota</taxon>
        <taxon>Fungi</taxon>
        <taxon>Dikarya</taxon>
        <taxon>Ascomycota</taxon>
        <taxon>Pezizomycotina</taxon>
        <taxon>Sordariomycetes</taxon>
        <taxon>Hypocreomycetidae</taxon>
        <taxon>Glomerellales</taxon>
        <taxon>Plectosphaerellaceae</taxon>
        <taxon>Verticillium</taxon>
    </lineage>
</organism>
<proteinExistence type="predicted"/>
<evidence type="ECO:0000256" key="1">
    <source>
        <dbReference type="SAM" id="MobiDB-lite"/>
    </source>
</evidence>
<dbReference type="AlphaFoldDB" id="A0A0G4LGQ6"/>
<reference evidence="2 3" key="1">
    <citation type="submission" date="2015-05" db="EMBL/GenBank/DDBJ databases">
        <authorList>
            <person name="Wang D.B."/>
            <person name="Wang M."/>
        </authorList>
    </citation>
    <scope>NUCLEOTIDE SEQUENCE [LARGE SCALE GENOMIC DNA]</scope>
    <source>
        <strain evidence="2">VL1</strain>
    </source>
</reference>
<feature type="region of interest" description="Disordered" evidence="1">
    <location>
        <begin position="43"/>
        <end position="73"/>
    </location>
</feature>
<accession>A0A0G4LGQ6</accession>
<evidence type="ECO:0000313" key="3">
    <source>
        <dbReference type="Proteomes" id="UP000044602"/>
    </source>
</evidence>
<protein>
    <submittedName>
        <fullName evidence="2">Uncharacterized protein</fullName>
    </submittedName>
</protein>
<keyword evidence="3" id="KW-1185">Reference proteome</keyword>
<sequence>ASPPQHRHNPVPRRASVLHPTRPLLRLHGPDEAVVCAPHDDHDAVVGADQDPHQRRRLGRAPDAPAARRHGRV</sequence>
<gene>
    <name evidence="2" type="ORF">BN1708_017845</name>
</gene>
<dbReference type="Proteomes" id="UP000044602">
    <property type="component" value="Unassembled WGS sequence"/>
</dbReference>
<evidence type="ECO:0000313" key="2">
    <source>
        <dbReference type="EMBL" id="CRK21218.1"/>
    </source>
</evidence>
<name>A0A0G4LGQ6_VERLO</name>